<dbReference type="Proteomes" id="UP001194714">
    <property type="component" value="Unassembled WGS sequence"/>
</dbReference>
<comment type="function">
    <text evidence="1">Involved in DNA recombination.</text>
</comment>
<evidence type="ECO:0000256" key="3">
    <source>
        <dbReference type="ARBA" id="ARBA00023054"/>
    </source>
</evidence>
<organism evidence="5 6">
    <name type="scientific">Candidatus Neptunichlamydia vexilliferae</name>
    <dbReference type="NCBI Taxonomy" id="1651774"/>
    <lineage>
        <taxon>Bacteria</taxon>
        <taxon>Pseudomonadati</taxon>
        <taxon>Chlamydiota</taxon>
        <taxon>Chlamydiia</taxon>
        <taxon>Parachlamydiales</taxon>
        <taxon>Simkaniaceae</taxon>
        <taxon>Candidatus Neptunichlamydia</taxon>
    </lineage>
</organism>
<protein>
    <submittedName>
        <fullName evidence="5">DNA recombination protein RmuC</fullName>
    </submittedName>
</protein>
<accession>A0ABS0AXF2</accession>
<comment type="caution">
    <text evidence="5">The sequence shown here is derived from an EMBL/GenBank/DDBJ whole genome shotgun (WGS) entry which is preliminary data.</text>
</comment>
<evidence type="ECO:0000256" key="1">
    <source>
        <dbReference type="ARBA" id="ARBA00003416"/>
    </source>
</evidence>
<keyword evidence="4" id="KW-0233">DNA recombination</keyword>
<dbReference type="EMBL" id="JAAEJV010000004">
    <property type="protein sequence ID" value="MBF5058819.1"/>
    <property type="molecule type" value="Genomic_DNA"/>
</dbReference>
<evidence type="ECO:0000313" key="5">
    <source>
        <dbReference type="EMBL" id="MBF5058819.1"/>
    </source>
</evidence>
<keyword evidence="3" id="KW-0175">Coiled coil</keyword>
<name>A0ABS0AXF2_9BACT</name>
<proteinExistence type="inferred from homology"/>
<dbReference type="RefSeq" id="WP_194847106.1">
    <property type="nucleotide sequence ID" value="NZ_JAAEJV010000004.1"/>
</dbReference>
<evidence type="ECO:0000256" key="2">
    <source>
        <dbReference type="ARBA" id="ARBA00009840"/>
    </source>
</evidence>
<dbReference type="PANTHER" id="PTHR30563">
    <property type="entry name" value="DNA RECOMBINATION PROTEIN RMUC"/>
    <property type="match status" value="1"/>
</dbReference>
<dbReference type="InterPro" id="IPR003798">
    <property type="entry name" value="DNA_recombination_RmuC"/>
</dbReference>
<sequence length="411" mass="46491">MNYLIAIIPTALAIFFYLKWQKAREENIHLKAREEAQGQAMEEKVALLGATQEKLSQAFKALSSEALEKSNASFLQLAKETLGNFQEKAKGDLEKRQASIEHVLKPVQESLTKLDKGMQAIEKERKGEQESLKTQLKIMVDMEKELRNETATLVKALRKPIVRGRWGEMQLRRVVELAGMINHCDFYEQETGESGQMRPDVIIRLPGDKQVIVDAKTPCEAYLEAIQADDQDIKDEKFKHHARQVRQHVMALGKKAYWQSFQPTPEFVVLFIPSDNFFSSALEFDPSLIEVGVEQGVIIATPTTLIGLLRAIAYGWKQEKLSLHAEEVSKLGHELYKRITDMSEHWSKVGRTLASSVDAYNKAVGSLESRVLVSARKFKEMGAAARSIELDTLEGIDRVPRELQAPEMVDK</sequence>
<evidence type="ECO:0000313" key="6">
    <source>
        <dbReference type="Proteomes" id="UP001194714"/>
    </source>
</evidence>
<gene>
    <name evidence="5" type="ORF">NEPTK9_000318</name>
</gene>
<dbReference type="PANTHER" id="PTHR30563:SF0">
    <property type="entry name" value="DNA RECOMBINATION PROTEIN RMUC"/>
    <property type="match status" value="1"/>
</dbReference>
<comment type="similarity">
    <text evidence="2">Belongs to the RmuC family.</text>
</comment>
<evidence type="ECO:0000256" key="4">
    <source>
        <dbReference type="ARBA" id="ARBA00023172"/>
    </source>
</evidence>
<dbReference type="Pfam" id="PF02646">
    <property type="entry name" value="RmuC"/>
    <property type="match status" value="1"/>
</dbReference>
<keyword evidence="6" id="KW-1185">Reference proteome</keyword>
<reference evidence="5 6" key="1">
    <citation type="submission" date="2020-01" db="EMBL/GenBank/DDBJ databases">
        <title>Draft genome sequence of Cand. Neptunochlamydia vexilliferae K9.</title>
        <authorList>
            <person name="Schulz F."/>
            <person name="Koestlbacher S."/>
            <person name="Wascher F."/>
            <person name="Pizzetti I."/>
            <person name="Horn M."/>
        </authorList>
    </citation>
    <scope>NUCLEOTIDE SEQUENCE [LARGE SCALE GENOMIC DNA]</scope>
    <source>
        <strain evidence="5 6">K9</strain>
    </source>
</reference>